<evidence type="ECO:0000313" key="2">
    <source>
        <dbReference type="EMBL" id="GIY50134.1"/>
    </source>
</evidence>
<dbReference type="AlphaFoldDB" id="A0AAV4TVJ1"/>
<reference evidence="2 3" key="1">
    <citation type="submission" date="2021-06" db="EMBL/GenBank/DDBJ databases">
        <title>Caerostris extrusa draft genome.</title>
        <authorList>
            <person name="Kono N."/>
            <person name="Arakawa K."/>
        </authorList>
    </citation>
    <scope>NUCLEOTIDE SEQUENCE [LARGE SCALE GENOMIC DNA]</scope>
</reference>
<feature type="compositionally biased region" description="Polar residues" evidence="1">
    <location>
        <begin position="49"/>
        <end position="61"/>
    </location>
</feature>
<protein>
    <submittedName>
        <fullName evidence="2">Uncharacterized protein</fullName>
    </submittedName>
</protein>
<keyword evidence="3" id="KW-1185">Reference proteome</keyword>
<comment type="caution">
    <text evidence="2">The sequence shown here is derived from an EMBL/GenBank/DDBJ whole genome shotgun (WGS) entry which is preliminary data.</text>
</comment>
<organism evidence="2 3">
    <name type="scientific">Caerostris extrusa</name>
    <name type="common">Bark spider</name>
    <name type="synonym">Caerostris bankana</name>
    <dbReference type="NCBI Taxonomy" id="172846"/>
    <lineage>
        <taxon>Eukaryota</taxon>
        <taxon>Metazoa</taxon>
        <taxon>Ecdysozoa</taxon>
        <taxon>Arthropoda</taxon>
        <taxon>Chelicerata</taxon>
        <taxon>Arachnida</taxon>
        <taxon>Araneae</taxon>
        <taxon>Araneomorphae</taxon>
        <taxon>Entelegynae</taxon>
        <taxon>Araneoidea</taxon>
        <taxon>Araneidae</taxon>
        <taxon>Caerostris</taxon>
    </lineage>
</organism>
<proteinExistence type="predicted"/>
<dbReference type="EMBL" id="BPLR01011943">
    <property type="protein sequence ID" value="GIY50134.1"/>
    <property type="molecule type" value="Genomic_DNA"/>
</dbReference>
<evidence type="ECO:0000313" key="3">
    <source>
        <dbReference type="Proteomes" id="UP001054945"/>
    </source>
</evidence>
<evidence type="ECO:0000256" key="1">
    <source>
        <dbReference type="SAM" id="MobiDB-lite"/>
    </source>
</evidence>
<sequence length="121" mass="14575">MVQRNSGEPANLARRDLFLDTGQEKQTRHFPQIKDFHKDQTRPKKHISIKTTLDQRNTFPDQTRLKKHISIKTRPETHFHKEDQTKETHFHKDNTRPKEQISRKTRPDQTRPDQTKRNTFP</sequence>
<accession>A0AAV4TVJ1</accession>
<gene>
    <name evidence="2" type="ORF">CEXT_478841</name>
</gene>
<feature type="region of interest" description="Disordered" evidence="1">
    <location>
        <begin position="1"/>
        <end position="121"/>
    </location>
</feature>
<feature type="compositionally biased region" description="Basic and acidic residues" evidence="1">
    <location>
        <begin position="73"/>
        <end position="121"/>
    </location>
</feature>
<feature type="compositionally biased region" description="Basic and acidic residues" evidence="1">
    <location>
        <begin position="13"/>
        <end position="42"/>
    </location>
</feature>
<name>A0AAV4TVJ1_CAEEX</name>
<dbReference type="Proteomes" id="UP001054945">
    <property type="component" value="Unassembled WGS sequence"/>
</dbReference>